<evidence type="ECO:0008006" key="4">
    <source>
        <dbReference type="Google" id="ProtNLM"/>
    </source>
</evidence>
<gene>
    <name evidence="2" type="ORF">FRX48_04409</name>
</gene>
<evidence type="ECO:0000313" key="3">
    <source>
        <dbReference type="Proteomes" id="UP000324767"/>
    </source>
</evidence>
<dbReference type="AlphaFoldDB" id="A0A5M8PS67"/>
<protein>
    <recommendedName>
        <fullName evidence="4">AA1-like domain-containing protein</fullName>
    </recommendedName>
</protein>
<feature type="signal peptide" evidence="1">
    <location>
        <begin position="1"/>
        <end position="25"/>
    </location>
</feature>
<organism evidence="2 3">
    <name type="scientific">Lasallia pustulata</name>
    <dbReference type="NCBI Taxonomy" id="136370"/>
    <lineage>
        <taxon>Eukaryota</taxon>
        <taxon>Fungi</taxon>
        <taxon>Dikarya</taxon>
        <taxon>Ascomycota</taxon>
        <taxon>Pezizomycotina</taxon>
        <taxon>Lecanoromycetes</taxon>
        <taxon>OSLEUM clade</taxon>
        <taxon>Umbilicariomycetidae</taxon>
        <taxon>Umbilicariales</taxon>
        <taxon>Umbilicariaceae</taxon>
        <taxon>Lasallia</taxon>
    </lineage>
</organism>
<evidence type="ECO:0000256" key="1">
    <source>
        <dbReference type="SAM" id="SignalP"/>
    </source>
</evidence>
<dbReference type="Proteomes" id="UP000324767">
    <property type="component" value="Unassembled WGS sequence"/>
</dbReference>
<keyword evidence="1" id="KW-0732">Signal</keyword>
<comment type="caution">
    <text evidence="2">The sequence shown here is derived from an EMBL/GenBank/DDBJ whole genome shotgun (WGS) entry which is preliminary data.</text>
</comment>
<proteinExistence type="predicted"/>
<reference evidence="2 3" key="1">
    <citation type="submission" date="2019-09" db="EMBL/GenBank/DDBJ databases">
        <title>The hologenome of the rock-dwelling lichen Lasallia pustulata.</title>
        <authorList>
            <person name="Greshake Tzovaras B."/>
            <person name="Segers F."/>
            <person name="Bicker A."/>
            <person name="Dal Grande F."/>
            <person name="Otte J."/>
            <person name="Hankeln T."/>
            <person name="Schmitt I."/>
            <person name="Ebersberger I."/>
        </authorList>
    </citation>
    <scope>NUCLEOTIDE SEQUENCE [LARGE SCALE GENOMIC DNA]</scope>
    <source>
        <strain evidence="2">A1-1</strain>
    </source>
</reference>
<evidence type="ECO:0000313" key="2">
    <source>
        <dbReference type="EMBL" id="KAA6412257.1"/>
    </source>
</evidence>
<accession>A0A5M8PS67</accession>
<dbReference type="OrthoDB" id="10464992at2759"/>
<dbReference type="EMBL" id="VXIT01000006">
    <property type="protein sequence ID" value="KAA6412257.1"/>
    <property type="molecule type" value="Genomic_DNA"/>
</dbReference>
<name>A0A5M8PS67_9LECA</name>
<feature type="chain" id="PRO_5024387460" description="AA1-like domain-containing protein" evidence="1">
    <location>
        <begin position="26"/>
        <end position="160"/>
    </location>
</feature>
<sequence>MHSTLFSAWTFILTSTTLFLCLTNAYMEIPCLETYATRHGNITIDFTFFSPIDNASTTCNSTFRPSTPTQTDYPGPPFSIACANPLFRWYFNTFYNSSSFSLYLQHSYNDAAVGGFNTMEGTSDTISPTANSNFTCRRDRCRLDERKGPVLVAISGVSAK</sequence>